<reference evidence="2 3" key="1">
    <citation type="submission" date="2022-10" db="EMBL/GenBank/DDBJ databases">
        <title>Defluviimonas sp. nov., isolated from ocean surface sediments.</title>
        <authorList>
            <person name="He W."/>
            <person name="Wang L."/>
            <person name="Zhang D.-F."/>
        </authorList>
    </citation>
    <scope>NUCLEOTIDE SEQUENCE [LARGE SCALE GENOMIC DNA]</scope>
    <source>
        <strain evidence="2 3">WL0050</strain>
    </source>
</reference>
<proteinExistence type="predicted"/>
<name>A0ABT2ZID0_9RHOB</name>
<comment type="caution">
    <text evidence="2">The sequence shown here is derived from an EMBL/GenBank/DDBJ whole genome shotgun (WGS) entry which is preliminary data.</text>
</comment>
<feature type="signal peptide" evidence="1">
    <location>
        <begin position="1"/>
        <end position="16"/>
    </location>
</feature>
<organism evidence="2 3">
    <name type="scientific">Albidovulum litorale</name>
    <dbReference type="NCBI Taxonomy" id="2984134"/>
    <lineage>
        <taxon>Bacteria</taxon>
        <taxon>Pseudomonadati</taxon>
        <taxon>Pseudomonadota</taxon>
        <taxon>Alphaproteobacteria</taxon>
        <taxon>Rhodobacterales</taxon>
        <taxon>Paracoccaceae</taxon>
        <taxon>Albidovulum</taxon>
    </lineage>
</organism>
<keyword evidence="1" id="KW-0732">Signal</keyword>
<feature type="chain" id="PRO_5045681634" evidence="1">
    <location>
        <begin position="17"/>
        <end position="114"/>
    </location>
</feature>
<accession>A0ABT2ZID0</accession>
<dbReference type="EMBL" id="JAOWKZ010000001">
    <property type="protein sequence ID" value="MCV2870805.1"/>
    <property type="molecule type" value="Genomic_DNA"/>
</dbReference>
<evidence type="ECO:0000313" key="3">
    <source>
        <dbReference type="Proteomes" id="UP001652564"/>
    </source>
</evidence>
<evidence type="ECO:0000313" key="2">
    <source>
        <dbReference type="EMBL" id="MCV2870805.1"/>
    </source>
</evidence>
<protein>
    <submittedName>
        <fullName evidence="2">Uncharacterized protein</fullName>
    </submittedName>
</protein>
<dbReference type="Proteomes" id="UP001652564">
    <property type="component" value="Unassembled WGS sequence"/>
</dbReference>
<keyword evidence="3" id="KW-1185">Reference proteome</keyword>
<sequence length="114" mass="12745">MRTIVIALLFALPAHAAGWEMRDGDEPLGTTDVTAFLMENEVRFYDGGQSEYGPDGAYAYIYEGGDRAEGHYRIEADGAVCVDFVNGFSRCDLYVRNGQRVLLIDQNGNRYPLR</sequence>
<gene>
    <name evidence="2" type="ORF">OEZ71_00685</name>
</gene>
<dbReference type="RefSeq" id="WP_263738009.1">
    <property type="nucleotide sequence ID" value="NZ_JAOWKZ010000001.1"/>
</dbReference>
<evidence type="ECO:0000256" key="1">
    <source>
        <dbReference type="SAM" id="SignalP"/>
    </source>
</evidence>